<dbReference type="AlphaFoldDB" id="A0A9W9FUB2"/>
<evidence type="ECO:0000313" key="1">
    <source>
        <dbReference type="EMBL" id="KAJ5106570.1"/>
    </source>
</evidence>
<dbReference type="EMBL" id="JAPQKH010000003">
    <property type="protein sequence ID" value="KAJ5106570.1"/>
    <property type="molecule type" value="Genomic_DNA"/>
</dbReference>
<sequence length="59" mass="6957">MDDSLPVNMNIQVPRIQMSGAHSHSKIPVDPALELDQRGKWQEQLVNYPLEFWERKRNI</sequence>
<keyword evidence="2" id="KW-1185">Reference proteome</keyword>
<evidence type="ECO:0000313" key="2">
    <source>
        <dbReference type="Proteomes" id="UP001149165"/>
    </source>
</evidence>
<reference evidence="1" key="1">
    <citation type="submission" date="2022-11" db="EMBL/GenBank/DDBJ databases">
        <authorList>
            <person name="Petersen C."/>
        </authorList>
    </citation>
    <scope>NUCLEOTIDE SEQUENCE</scope>
    <source>
        <strain evidence="1">IBT 30069</strain>
    </source>
</reference>
<reference evidence="1" key="2">
    <citation type="journal article" date="2023" name="IMA Fungus">
        <title>Comparative genomic study of the Penicillium genus elucidates a diverse pangenome and 15 lateral gene transfer events.</title>
        <authorList>
            <person name="Petersen C."/>
            <person name="Sorensen T."/>
            <person name="Nielsen M.R."/>
            <person name="Sondergaard T.E."/>
            <person name="Sorensen J.L."/>
            <person name="Fitzpatrick D.A."/>
            <person name="Frisvad J.C."/>
            <person name="Nielsen K.L."/>
        </authorList>
    </citation>
    <scope>NUCLEOTIDE SEQUENCE</scope>
    <source>
        <strain evidence="1">IBT 30069</strain>
    </source>
</reference>
<comment type="caution">
    <text evidence="1">The sequence shown here is derived from an EMBL/GenBank/DDBJ whole genome shotgun (WGS) entry which is preliminary data.</text>
</comment>
<accession>A0A9W9FUB2</accession>
<gene>
    <name evidence="1" type="ORF">N7456_003245</name>
</gene>
<proteinExistence type="predicted"/>
<dbReference type="Proteomes" id="UP001149165">
    <property type="component" value="Unassembled WGS sequence"/>
</dbReference>
<protein>
    <submittedName>
        <fullName evidence="1">Uncharacterized protein</fullName>
    </submittedName>
</protein>
<organism evidence="1 2">
    <name type="scientific">Penicillium angulare</name>
    <dbReference type="NCBI Taxonomy" id="116970"/>
    <lineage>
        <taxon>Eukaryota</taxon>
        <taxon>Fungi</taxon>
        <taxon>Dikarya</taxon>
        <taxon>Ascomycota</taxon>
        <taxon>Pezizomycotina</taxon>
        <taxon>Eurotiomycetes</taxon>
        <taxon>Eurotiomycetidae</taxon>
        <taxon>Eurotiales</taxon>
        <taxon>Aspergillaceae</taxon>
        <taxon>Penicillium</taxon>
    </lineage>
</organism>
<name>A0A9W9FUB2_9EURO</name>